<keyword evidence="2" id="KW-1185">Reference proteome</keyword>
<organism evidence="1 2">
    <name type="scientific">Thermogymnomonas acidicola</name>
    <dbReference type="NCBI Taxonomy" id="399579"/>
    <lineage>
        <taxon>Archaea</taxon>
        <taxon>Methanobacteriati</taxon>
        <taxon>Thermoplasmatota</taxon>
        <taxon>Thermoplasmata</taxon>
        <taxon>Thermoplasmatales</taxon>
        <taxon>Thermogymnomonas</taxon>
    </lineage>
</organism>
<gene>
    <name evidence="1" type="ORF">GCM10007108_02910</name>
</gene>
<evidence type="ECO:0000313" key="2">
    <source>
        <dbReference type="Proteomes" id="UP000632195"/>
    </source>
</evidence>
<evidence type="ECO:0000313" key="1">
    <source>
        <dbReference type="EMBL" id="GGM68248.1"/>
    </source>
</evidence>
<reference evidence="1" key="1">
    <citation type="journal article" date="2014" name="Int. J. Syst. Evol. Microbiol.">
        <title>Complete genome sequence of Corynebacterium casei LMG S-19264T (=DSM 44701T), isolated from a smear-ripened cheese.</title>
        <authorList>
            <consortium name="US DOE Joint Genome Institute (JGI-PGF)"/>
            <person name="Walter F."/>
            <person name="Albersmeier A."/>
            <person name="Kalinowski J."/>
            <person name="Ruckert C."/>
        </authorList>
    </citation>
    <scope>NUCLEOTIDE SEQUENCE</scope>
    <source>
        <strain evidence="1">JCM 13583</strain>
    </source>
</reference>
<dbReference type="Proteomes" id="UP000632195">
    <property type="component" value="Unassembled WGS sequence"/>
</dbReference>
<proteinExistence type="predicted"/>
<dbReference type="EMBL" id="BMNY01000001">
    <property type="protein sequence ID" value="GGM68248.1"/>
    <property type="molecule type" value="Genomic_DNA"/>
</dbReference>
<comment type="caution">
    <text evidence="1">The sequence shown here is derived from an EMBL/GenBank/DDBJ whole genome shotgun (WGS) entry which is preliminary data.</text>
</comment>
<sequence>MVHCPFDHRLHSDLNGALNILKKATGTIVNTVKKPLSFKVDHNRIAPVRGSNALDPGRTLAL</sequence>
<dbReference type="AlphaFoldDB" id="A0AA37BQ49"/>
<protein>
    <submittedName>
        <fullName evidence="1">Uncharacterized protein</fullName>
    </submittedName>
</protein>
<reference evidence="1" key="2">
    <citation type="submission" date="2022-09" db="EMBL/GenBank/DDBJ databases">
        <authorList>
            <person name="Sun Q."/>
            <person name="Ohkuma M."/>
        </authorList>
    </citation>
    <scope>NUCLEOTIDE SEQUENCE</scope>
    <source>
        <strain evidence="1">JCM 13583</strain>
    </source>
</reference>
<accession>A0AA37BQ49</accession>
<name>A0AA37BQ49_9ARCH</name>